<gene>
    <name evidence="2" type="ORF">CMV30_00040</name>
</gene>
<sequence>MKKISALLLAAIVLAVTGCESGSRFQTAFRERISPTFRPHVVKAEQKPAYEAARVAMKKMNFTFTSGGAAQGKMEAISALQTGEGPRAARQVSLSVKLAPAANGGTEVSAMFFEILENEFSKRDGSGTSTPMPDSPLYEVFFRHLDAALAQPAE</sequence>
<evidence type="ECO:0000256" key="1">
    <source>
        <dbReference type="SAM" id="SignalP"/>
    </source>
</evidence>
<proteinExistence type="predicted"/>
<evidence type="ECO:0000313" key="3">
    <source>
        <dbReference type="Proteomes" id="UP000217265"/>
    </source>
</evidence>
<dbReference type="AlphaFoldDB" id="A0A290QF53"/>
<dbReference type="KEGG" id="vbh:CMV30_00040"/>
<name>A0A290QF53_9BACT</name>
<dbReference type="PROSITE" id="PS51257">
    <property type="entry name" value="PROKAR_LIPOPROTEIN"/>
    <property type="match status" value="1"/>
</dbReference>
<reference evidence="2 3" key="1">
    <citation type="submission" date="2017-09" db="EMBL/GenBank/DDBJ databases">
        <title>Complete genome sequence of Verrucomicrobial strain HZ-65, isolated from freshwater.</title>
        <authorList>
            <person name="Choi A."/>
        </authorList>
    </citation>
    <scope>NUCLEOTIDE SEQUENCE [LARGE SCALE GENOMIC DNA]</scope>
    <source>
        <strain evidence="2 3">HZ-65</strain>
    </source>
</reference>
<dbReference type="Proteomes" id="UP000217265">
    <property type="component" value="Chromosome"/>
</dbReference>
<keyword evidence="1" id="KW-0732">Signal</keyword>
<dbReference type="OrthoDB" id="199361at2"/>
<dbReference type="RefSeq" id="WP_096054127.1">
    <property type="nucleotide sequence ID" value="NZ_CP023344.1"/>
</dbReference>
<keyword evidence="3" id="KW-1185">Reference proteome</keyword>
<accession>A0A290QF53</accession>
<evidence type="ECO:0000313" key="2">
    <source>
        <dbReference type="EMBL" id="ATC62492.1"/>
    </source>
</evidence>
<dbReference type="EMBL" id="CP023344">
    <property type="protein sequence ID" value="ATC62492.1"/>
    <property type="molecule type" value="Genomic_DNA"/>
</dbReference>
<feature type="signal peptide" evidence="1">
    <location>
        <begin position="1"/>
        <end position="21"/>
    </location>
</feature>
<feature type="chain" id="PRO_5012335191" evidence="1">
    <location>
        <begin position="22"/>
        <end position="154"/>
    </location>
</feature>
<organism evidence="2 3">
    <name type="scientific">Nibricoccus aquaticus</name>
    <dbReference type="NCBI Taxonomy" id="2576891"/>
    <lineage>
        <taxon>Bacteria</taxon>
        <taxon>Pseudomonadati</taxon>
        <taxon>Verrucomicrobiota</taxon>
        <taxon>Opitutia</taxon>
        <taxon>Opitutales</taxon>
        <taxon>Opitutaceae</taxon>
        <taxon>Nibricoccus</taxon>
    </lineage>
</organism>
<protein>
    <submittedName>
        <fullName evidence="2">Uncharacterized protein</fullName>
    </submittedName>
</protein>